<evidence type="ECO:0000256" key="12">
    <source>
        <dbReference type="SAM" id="Phobius"/>
    </source>
</evidence>
<protein>
    <recommendedName>
        <fullName evidence="7 10">Peroxisomal membrane protein PEX14</fullName>
    </recommendedName>
    <alternativeName>
        <fullName evidence="8 10">Peroxin-14</fullName>
    </alternativeName>
</protein>
<evidence type="ECO:0000256" key="4">
    <source>
        <dbReference type="ARBA" id="ARBA00023010"/>
    </source>
</evidence>
<dbReference type="GO" id="GO:0016560">
    <property type="term" value="P:protein import into peroxisome matrix, docking"/>
    <property type="evidence" value="ECO:0007669"/>
    <property type="project" value="UniProtKB-UniRule"/>
</dbReference>
<keyword evidence="2 10" id="KW-0813">Transport</keyword>
<reference evidence="15" key="1">
    <citation type="submission" date="2025-08" db="UniProtKB">
        <authorList>
            <consortium name="RefSeq"/>
        </authorList>
    </citation>
    <scope>IDENTIFICATION</scope>
</reference>
<keyword evidence="12" id="KW-1133">Transmembrane helix</keyword>
<evidence type="ECO:0000313" key="15">
    <source>
        <dbReference type="RefSeq" id="XP_015592724.1"/>
    </source>
</evidence>
<keyword evidence="3 10" id="KW-0653">Protein transport</keyword>
<comment type="subcellular location">
    <subcellularLocation>
        <location evidence="9 10">Peroxisome membrane</location>
    </subcellularLocation>
</comment>
<proteinExistence type="inferred from homology"/>
<keyword evidence="12" id="KW-0812">Transmembrane</keyword>
<evidence type="ECO:0000259" key="13">
    <source>
        <dbReference type="Pfam" id="PF04695"/>
    </source>
</evidence>
<dbReference type="InterPro" id="IPR036388">
    <property type="entry name" value="WH-like_DNA-bd_sf"/>
</dbReference>
<keyword evidence="6 10" id="KW-0576">Peroxisome</keyword>
<dbReference type="GeneID" id="107266600"/>
<organism evidence="14 15">
    <name type="scientific">Cephus cinctus</name>
    <name type="common">Wheat stem sawfly</name>
    <dbReference type="NCBI Taxonomy" id="211228"/>
    <lineage>
        <taxon>Eukaryota</taxon>
        <taxon>Metazoa</taxon>
        <taxon>Ecdysozoa</taxon>
        <taxon>Arthropoda</taxon>
        <taxon>Hexapoda</taxon>
        <taxon>Insecta</taxon>
        <taxon>Pterygota</taxon>
        <taxon>Neoptera</taxon>
        <taxon>Endopterygota</taxon>
        <taxon>Hymenoptera</taxon>
        <taxon>Cephoidea</taxon>
        <taxon>Cephidae</taxon>
        <taxon>Cephus</taxon>
    </lineage>
</organism>
<dbReference type="CTD" id="5195"/>
<dbReference type="KEGG" id="ccin:107266600"/>
<evidence type="ECO:0000256" key="9">
    <source>
        <dbReference type="ARBA" id="ARBA00046271"/>
    </source>
</evidence>
<dbReference type="Pfam" id="PF04695">
    <property type="entry name" value="Pex14_N"/>
    <property type="match status" value="1"/>
</dbReference>
<dbReference type="InterPro" id="IPR006785">
    <property type="entry name" value="Pex14_N"/>
</dbReference>
<dbReference type="GO" id="GO:0005102">
    <property type="term" value="F:signaling receptor binding"/>
    <property type="evidence" value="ECO:0007669"/>
    <property type="project" value="TreeGrafter"/>
</dbReference>
<sequence>MANKEMNNNNIPLRENLINTAVKFLQNPKISGSPSEQKQEFLIRKGLTNDEVKRAFELASIEKVETSFIKNQNEFTAIAIPPQPQIHPYYQVQTLQPTLFYKIKEFFNATALIGATVYCVYWLYKKFIAPFLFGFKKPKTVEDSVTKLDETIQNSMKEVKDSILKVDGDVNRLTQRHSMEPTIPHLVQELKQDLASLKALLLSRKQFPNAPASIPSWQLQPSSSNPNKSNDSEDDTGSGSSTNNSDSSLEMIREDPSKE</sequence>
<dbReference type="RefSeq" id="XP_015592724.1">
    <property type="nucleotide sequence ID" value="XM_015737238.2"/>
</dbReference>
<dbReference type="PANTHER" id="PTHR23058:SF0">
    <property type="entry name" value="PEROXISOMAL MEMBRANE PROTEIN PEX14"/>
    <property type="match status" value="1"/>
</dbReference>
<evidence type="ECO:0000256" key="2">
    <source>
        <dbReference type="ARBA" id="ARBA00022448"/>
    </source>
</evidence>
<dbReference type="GO" id="GO:0005778">
    <property type="term" value="C:peroxisomal membrane"/>
    <property type="evidence" value="ECO:0007669"/>
    <property type="project" value="UniProtKB-SubCell"/>
</dbReference>
<evidence type="ECO:0000256" key="5">
    <source>
        <dbReference type="ARBA" id="ARBA00023136"/>
    </source>
</evidence>
<evidence type="ECO:0000256" key="10">
    <source>
        <dbReference type="RuleBase" id="RU367032"/>
    </source>
</evidence>
<accession>A0AAJ7FHZ0</accession>
<evidence type="ECO:0000256" key="1">
    <source>
        <dbReference type="ARBA" id="ARBA00005443"/>
    </source>
</evidence>
<name>A0AAJ7FHZ0_CEPCN</name>
<evidence type="ECO:0000256" key="6">
    <source>
        <dbReference type="ARBA" id="ARBA00023140"/>
    </source>
</evidence>
<feature type="domain" description="Peroxisome membrane anchor protein Pex14p N-terminal" evidence="13">
    <location>
        <begin position="14"/>
        <end position="56"/>
    </location>
</feature>
<evidence type="ECO:0000256" key="11">
    <source>
        <dbReference type="SAM" id="MobiDB-lite"/>
    </source>
</evidence>
<dbReference type="InterPro" id="IPR025655">
    <property type="entry name" value="PEX14"/>
</dbReference>
<evidence type="ECO:0000256" key="8">
    <source>
        <dbReference type="ARBA" id="ARBA00029691"/>
    </source>
</evidence>
<comment type="similarity">
    <text evidence="1 10">Belongs to the peroxin-14 family.</text>
</comment>
<keyword evidence="14" id="KW-1185">Reference proteome</keyword>
<dbReference type="PANTHER" id="PTHR23058">
    <property type="entry name" value="PEROXISOMAL MEMBRANE PROTEIN PEX14"/>
    <property type="match status" value="1"/>
</dbReference>
<evidence type="ECO:0000256" key="3">
    <source>
        <dbReference type="ARBA" id="ARBA00022927"/>
    </source>
</evidence>
<evidence type="ECO:0000256" key="7">
    <source>
        <dbReference type="ARBA" id="ARBA00029502"/>
    </source>
</evidence>
<feature type="region of interest" description="Disordered" evidence="11">
    <location>
        <begin position="212"/>
        <end position="259"/>
    </location>
</feature>
<dbReference type="Proteomes" id="UP000694920">
    <property type="component" value="Unplaced"/>
</dbReference>
<dbReference type="AlphaFoldDB" id="A0AAJ7FHZ0"/>
<keyword evidence="4" id="KW-0811">Translocation</keyword>
<gene>
    <name evidence="15" type="primary">LOC107266600</name>
</gene>
<evidence type="ECO:0000313" key="14">
    <source>
        <dbReference type="Proteomes" id="UP000694920"/>
    </source>
</evidence>
<keyword evidence="5 10" id="KW-0472">Membrane</keyword>
<dbReference type="Gene3D" id="1.10.10.10">
    <property type="entry name" value="Winged helix-like DNA-binding domain superfamily/Winged helix DNA-binding domain"/>
    <property type="match status" value="1"/>
</dbReference>
<feature type="transmembrane region" description="Helical" evidence="12">
    <location>
        <begin position="106"/>
        <end position="124"/>
    </location>
</feature>
<comment type="function">
    <text evidence="10">Component of the PEX13-PEX14 docking complex, a translocon channel that specifically mediates the import of peroxisomal cargo proteins bound to PEX5 receptor. The PEX13-PEX14 docking complex forms a large import pore which can be opened to a diameter of about 9 nm. Mechanistically, PEX5 receptor along with cargo proteins associates with the PEX14 subunit of the PEX13-PEX14 docking complex in the cytosol, leading to the insertion of the receptor into the organelle membrane with the concomitant translocation of the cargo into the peroxisome matrix.</text>
</comment>
<feature type="compositionally biased region" description="Low complexity" evidence="11">
    <location>
        <begin position="237"/>
        <end position="248"/>
    </location>
</feature>
<dbReference type="GO" id="GO:1990429">
    <property type="term" value="C:peroxisomal importomer complex"/>
    <property type="evidence" value="ECO:0007669"/>
    <property type="project" value="TreeGrafter"/>
</dbReference>